<dbReference type="PANTHER" id="PTHR22028:SF5">
    <property type="entry name" value="COILED-COIL DOMAIN-CONTAINING PROTEIN 191"/>
    <property type="match status" value="1"/>
</dbReference>
<gene>
    <name evidence="3" type="ORF">JYZ213_LOCUS26713</name>
</gene>
<accession>A0A814WEP9</accession>
<feature type="region of interest" description="Disordered" evidence="2">
    <location>
        <begin position="461"/>
        <end position="509"/>
    </location>
</feature>
<feature type="region of interest" description="Disordered" evidence="2">
    <location>
        <begin position="194"/>
        <end position="216"/>
    </location>
</feature>
<feature type="region of interest" description="Disordered" evidence="2">
    <location>
        <begin position="257"/>
        <end position="290"/>
    </location>
</feature>
<dbReference type="InterPro" id="IPR052270">
    <property type="entry name" value="CACF_protein"/>
</dbReference>
<feature type="compositionally biased region" description="Low complexity" evidence="2">
    <location>
        <begin position="461"/>
        <end position="474"/>
    </location>
</feature>
<evidence type="ECO:0000256" key="2">
    <source>
        <dbReference type="SAM" id="MobiDB-lite"/>
    </source>
</evidence>
<reference evidence="3" key="1">
    <citation type="submission" date="2021-02" db="EMBL/GenBank/DDBJ databases">
        <authorList>
            <person name="Nowell W R."/>
        </authorList>
    </citation>
    <scope>NUCLEOTIDE SEQUENCE</scope>
</reference>
<feature type="compositionally biased region" description="Low complexity" evidence="2">
    <location>
        <begin position="487"/>
        <end position="497"/>
    </location>
</feature>
<protein>
    <submittedName>
        <fullName evidence="3">Uncharacterized protein</fullName>
    </submittedName>
</protein>
<name>A0A814WEP9_9BILA</name>
<keyword evidence="1" id="KW-0175">Coiled coil</keyword>
<dbReference type="EMBL" id="CAJNOG010000360">
    <property type="protein sequence ID" value="CAF1197567.1"/>
    <property type="molecule type" value="Genomic_DNA"/>
</dbReference>
<proteinExistence type="predicted"/>
<evidence type="ECO:0000313" key="4">
    <source>
        <dbReference type="Proteomes" id="UP000663845"/>
    </source>
</evidence>
<evidence type="ECO:0000256" key="1">
    <source>
        <dbReference type="SAM" id="Coils"/>
    </source>
</evidence>
<sequence length="1002" mass="120232">MNDAAPSHKSLYRWEKRQSALDQPSKPAKNDDIKNWLRQVENASSNAVESVFPRSSGRKTGKILANQATDTTYTEAREILDEWMNDKLRLEAGLNDSDDDDIVQANVRSVKQACNLSFDEDDQLEFLREPKDIFTFKDPSVYYETHDESDLVKDILHDLRSKEVLTRQQLYAMEQTKPATIDIQTKIEERHRQVKENHERMQKERDSKRKQVQAKKEAEAQARLVILKEERERALKAKQEEEMIERHVMEIRKEMNEKRLQDEEQRKHHREYEHAKSERTKAEQERSRKEEELHKLKELAIKEQNDHNEKRLQTLVDDFIRMKSLTIIQKHFSAWLNVVLERRLQMGRAAALADWKLLFQSFNWWKSMVRTKKLEEETEAHMAEMKIFSMKMQQASSHYERTLLRKSMITWQIYLRNERIASNLKHEQETTKRKIDSFLDAASTGKLWGNEQQQQQTIITTPLPPTTTTTTRQQSKQVKVRKVSIVPRPSSLTSRPRSAVRFGDKSSLTTRTQSDIKLDDFFQTSSASHNEQEEQQQPTQSDIKLDDFFQTSSASHNEQEEQQQPSLNIGLPVATTDTRRMHLDFDELSSSDEDLSKKKQREKRIRQDMAEHKSASRVMSTFENRYNAQMKMLKEQNRLLKDQQRMIEELKYQQDQKVIHNQLSNLETLKAQQTEMEDKQRKQLVTDRRHATALIQAHNRGDLQKQLNTSRFDQPTVSDRPSTRNETLLLNMEERARKRYEIKTEREAKRRALEDEKLARVQQLMDEKMRQEEEEKRLKIEEAREKQRLEKEREIERKRFEQRLQILTEKADNHCRIFRMRYYGFNPLKKLILIRQQQMQTAEEHHNYKIAQYTFNIWHETIRQDMEIKTRRAIEFYTHLLYRRYFTSWQRYKQQTEIADERAERHYMNRLMINTFKIWQDYTQTEIIRLWRLDDIAKEHNIKRNLKNTFIIWRQFPAETKKEREREKRLAEMRLKVKDLLPDYRGTESSSSNTINSNDNKT</sequence>
<feature type="region of interest" description="Disordered" evidence="2">
    <location>
        <begin position="982"/>
        <end position="1002"/>
    </location>
</feature>
<dbReference type="AlphaFoldDB" id="A0A814WEP9"/>
<organism evidence="3 4">
    <name type="scientific">Adineta steineri</name>
    <dbReference type="NCBI Taxonomy" id="433720"/>
    <lineage>
        <taxon>Eukaryota</taxon>
        <taxon>Metazoa</taxon>
        <taxon>Spiralia</taxon>
        <taxon>Gnathifera</taxon>
        <taxon>Rotifera</taxon>
        <taxon>Eurotatoria</taxon>
        <taxon>Bdelloidea</taxon>
        <taxon>Adinetida</taxon>
        <taxon>Adinetidae</taxon>
        <taxon>Adineta</taxon>
    </lineage>
</organism>
<feature type="region of interest" description="Disordered" evidence="2">
    <location>
        <begin position="1"/>
        <end position="31"/>
    </location>
</feature>
<feature type="coiled-coil region" evidence="1">
    <location>
        <begin position="623"/>
        <end position="679"/>
    </location>
</feature>
<feature type="compositionally biased region" description="Low complexity" evidence="2">
    <location>
        <begin position="989"/>
        <end position="1002"/>
    </location>
</feature>
<dbReference type="PANTHER" id="PTHR22028">
    <property type="entry name" value="SFI1 SPINDLE BODY DOMAIN-CONTAINING PROTEIN-RELATED"/>
    <property type="match status" value="1"/>
</dbReference>
<dbReference type="Proteomes" id="UP000663845">
    <property type="component" value="Unassembled WGS sequence"/>
</dbReference>
<feature type="compositionally biased region" description="Basic and acidic residues" evidence="2">
    <location>
        <begin position="605"/>
        <end position="614"/>
    </location>
</feature>
<comment type="caution">
    <text evidence="3">The sequence shown here is derived from an EMBL/GenBank/DDBJ whole genome shotgun (WGS) entry which is preliminary data.</text>
</comment>
<evidence type="ECO:0000313" key="3">
    <source>
        <dbReference type="EMBL" id="CAF1197567.1"/>
    </source>
</evidence>
<feature type="coiled-coil region" evidence="1">
    <location>
        <begin position="754"/>
        <end position="810"/>
    </location>
</feature>
<feature type="region of interest" description="Disordered" evidence="2">
    <location>
        <begin position="585"/>
        <end position="616"/>
    </location>
</feature>